<keyword evidence="2" id="KW-0963">Cytoplasm</keyword>
<dbReference type="OrthoDB" id="2155283at2759"/>
<sequence>MMRLDEAELERRNVTKGARTKILQSIQKLYSRSADLRAVHERLAPSHPQRCLRCAIATLRQMIGTPMVPYTPLPGESSDAVDGFLCISYINDQNVPGLIFNVLRDVQQAVFVSGRQPMDLEYEYLLMLFTVFDRLCNNEAFTPAQKQRVHQWKRLARKTIRPADVRRQRIGLPHSGKCELCHYKDISQRENGKANTKQNNATPSYHQQHRPTELMLNNHYAPVREWSQVMRNPLLVAPMPVPQLPPEQFSVRHWPPNFSQDAGRSNNAHMRNRLRHMMPPSAQMITQALPQYRSQQHLLSADQSVPLLSGLSQSHEGSSRWPRSIYENHELLSHTYALTTMFDLVGSTDESVGLLGINVSGCRERRRQHFRLLQLNQ</sequence>
<evidence type="ECO:0000256" key="2">
    <source>
        <dbReference type="ARBA" id="ARBA00022490"/>
    </source>
</evidence>
<evidence type="ECO:0000313" key="4">
    <source>
        <dbReference type="EMBL" id="KHJ92952.1"/>
    </source>
</evidence>
<name>A0A0B1TAW6_OESDE</name>
<evidence type="ECO:0000313" key="5">
    <source>
        <dbReference type="Proteomes" id="UP000053660"/>
    </source>
</evidence>
<keyword evidence="5" id="KW-1185">Reference proteome</keyword>
<dbReference type="PANTHER" id="PTHR12515">
    <property type="entry name" value="STERILE ALPHA MOTIF DOMAIN CONTAINING PROTEIN 4-RELATED"/>
    <property type="match status" value="1"/>
</dbReference>
<dbReference type="AlphaFoldDB" id="A0A0B1TAW6"/>
<dbReference type="GO" id="GO:0000932">
    <property type="term" value="C:P-body"/>
    <property type="evidence" value="ECO:0007669"/>
    <property type="project" value="TreeGrafter"/>
</dbReference>
<dbReference type="InterPro" id="IPR050897">
    <property type="entry name" value="SMAUG/VTS1_RNA-bind"/>
</dbReference>
<dbReference type="Gene3D" id="1.10.150.50">
    <property type="entry name" value="Transcription Factor, Ets-1"/>
    <property type="match status" value="1"/>
</dbReference>
<dbReference type="Gene3D" id="1.25.40.170">
    <property type="entry name" value="Smaug, PHAT domain"/>
    <property type="match status" value="1"/>
</dbReference>
<feature type="compositionally biased region" description="Polar residues" evidence="3">
    <location>
        <begin position="193"/>
        <end position="206"/>
    </location>
</feature>
<dbReference type="PANTHER" id="PTHR12515:SF5">
    <property type="entry name" value="PROTEIN SMAUG"/>
    <property type="match status" value="1"/>
</dbReference>
<gene>
    <name evidence="4" type="ORF">OESDEN_07144</name>
</gene>
<dbReference type="InterPro" id="IPR013761">
    <property type="entry name" value="SAM/pointed_sf"/>
</dbReference>
<dbReference type="InterPro" id="IPR037093">
    <property type="entry name" value="PHAT_dom_sf"/>
</dbReference>
<protein>
    <submittedName>
        <fullName evidence="4">Uncharacterized protein</fullName>
    </submittedName>
</protein>
<feature type="region of interest" description="Disordered" evidence="3">
    <location>
        <begin position="190"/>
        <end position="209"/>
    </location>
</feature>
<evidence type="ECO:0000256" key="3">
    <source>
        <dbReference type="SAM" id="MobiDB-lite"/>
    </source>
</evidence>
<proteinExistence type="predicted"/>
<reference evidence="4 5" key="1">
    <citation type="submission" date="2014-03" db="EMBL/GenBank/DDBJ databases">
        <title>Draft genome of the hookworm Oesophagostomum dentatum.</title>
        <authorList>
            <person name="Mitreva M."/>
        </authorList>
    </citation>
    <scope>NUCLEOTIDE SEQUENCE [LARGE SCALE GENOMIC DNA]</scope>
    <source>
        <strain evidence="4 5">OD-Hann</strain>
    </source>
</reference>
<comment type="subcellular location">
    <subcellularLocation>
        <location evidence="1">Cytoplasm</location>
    </subcellularLocation>
</comment>
<dbReference type="GO" id="GO:0003729">
    <property type="term" value="F:mRNA binding"/>
    <property type="evidence" value="ECO:0007669"/>
    <property type="project" value="TreeGrafter"/>
</dbReference>
<evidence type="ECO:0000256" key="1">
    <source>
        <dbReference type="ARBA" id="ARBA00004496"/>
    </source>
</evidence>
<dbReference type="GO" id="GO:0000289">
    <property type="term" value="P:nuclear-transcribed mRNA poly(A) tail shortening"/>
    <property type="evidence" value="ECO:0007669"/>
    <property type="project" value="TreeGrafter"/>
</dbReference>
<accession>A0A0B1TAW6</accession>
<dbReference type="GO" id="GO:0030371">
    <property type="term" value="F:translation repressor activity"/>
    <property type="evidence" value="ECO:0007669"/>
    <property type="project" value="InterPro"/>
</dbReference>
<dbReference type="EMBL" id="KN551030">
    <property type="protein sequence ID" value="KHJ92952.1"/>
    <property type="molecule type" value="Genomic_DNA"/>
</dbReference>
<dbReference type="Proteomes" id="UP000053660">
    <property type="component" value="Unassembled WGS sequence"/>
</dbReference>
<organism evidence="4 5">
    <name type="scientific">Oesophagostomum dentatum</name>
    <name type="common">Nodular worm</name>
    <dbReference type="NCBI Taxonomy" id="61180"/>
    <lineage>
        <taxon>Eukaryota</taxon>
        <taxon>Metazoa</taxon>
        <taxon>Ecdysozoa</taxon>
        <taxon>Nematoda</taxon>
        <taxon>Chromadorea</taxon>
        <taxon>Rhabditida</taxon>
        <taxon>Rhabditina</taxon>
        <taxon>Rhabditomorpha</taxon>
        <taxon>Strongyloidea</taxon>
        <taxon>Strongylidae</taxon>
        <taxon>Oesophagostomum</taxon>
    </lineage>
</organism>